<organism evidence="1 2">
    <name type="scientific">Mytilus galloprovincialis</name>
    <name type="common">Mediterranean mussel</name>
    <dbReference type="NCBI Taxonomy" id="29158"/>
    <lineage>
        <taxon>Eukaryota</taxon>
        <taxon>Metazoa</taxon>
        <taxon>Spiralia</taxon>
        <taxon>Lophotrochozoa</taxon>
        <taxon>Mollusca</taxon>
        <taxon>Bivalvia</taxon>
        <taxon>Autobranchia</taxon>
        <taxon>Pteriomorphia</taxon>
        <taxon>Mytilida</taxon>
        <taxon>Mytiloidea</taxon>
        <taxon>Mytilidae</taxon>
        <taxon>Mytilinae</taxon>
        <taxon>Mytilus</taxon>
    </lineage>
</organism>
<evidence type="ECO:0000313" key="2">
    <source>
        <dbReference type="Proteomes" id="UP000596742"/>
    </source>
</evidence>
<name>A0A8B6HIP9_MYTGA</name>
<proteinExistence type="predicted"/>
<dbReference type="EMBL" id="UYJE01010119">
    <property type="protein sequence ID" value="VDI79886.1"/>
    <property type="molecule type" value="Genomic_DNA"/>
</dbReference>
<dbReference type="AlphaFoldDB" id="A0A8B6HIP9"/>
<accession>A0A8B6HIP9</accession>
<keyword evidence="2" id="KW-1185">Reference proteome</keyword>
<protein>
    <submittedName>
        <fullName evidence="1">Uncharacterized protein</fullName>
    </submittedName>
</protein>
<evidence type="ECO:0000313" key="1">
    <source>
        <dbReference type="EMBL" id="VDI79886.1"/>
    </source>
</evidence>
<gene>
    <name evidence="1" type="ORF">MGAL_10B084736</name>
</gene>
<comment type="caution">
    <text evidence="1">The sequence shown here is derived from an EMBL/GenBank/DDBJ whole genome shotgun (WGS) entry which is preliminary data.</text>
</comment>
<dbReference type="Proteomes" id="UP000596742">
    <property type="component" value="Unassembled WGS sequence"/>
</dbReference>
<sequence length="232" mass="26909">MASLNLANVVKGLMELYDRDDIQYSLRRCNDALDKLTNVGYTQHLIKKLQNYMGVLQYTLLRKENETGEYSSSSDSRTKYSEYMALSASGDLTHNTLRIATCYLDDELPVLPKPVAVELCIDRNQTYVSFHPFLYGLLLEYLWHEKYGSGNREKESLLAKIEEFVSMDSMIPAKQKSVGLNFMAYCYSLQRDYQLAYGCLARSLRLNPIRKNVAYCYMKYKIEQRRQLLSDS</sequence>
<reference evidence="1" key="1">
    <citation type="submission" date="2018-11" db="EMBL/GenBank/DDBJ databases">
        <authorList>
            <person name="Alioto T."/>
            <person name="Alioto T."/>
        </authorList>
    </citation>
    <scope>NUCLEOTIDE SEQUENCE</scope>
</reference>